<proteinExistence type="predicted"/>
<reference evidence="2 3" key="1">
    <citation type="submission" date="2018-11" db="EMBL/GenBank/DDBJ databases">
        <title>Genomic Encyclopedia of Type Strains, Phase IV (KMG-IV): sequencing the most valuable type-strain genomes for metagenomic binning, comparative biology and taxonomic classification.</title>
        <authorList>
            <person name="Goeker M."/>
        </authorList>
    </citation>
    <scope>NUCLEOTIDE SEQUENCE [LARGE SCALE GENOMIC DNA]</scope>
    <source>
        <strain evidence="2 3">DSM 100275</strain>
    </source>
</reference>
<dbReference type="Pfam" id="PF04371">
    <property type="entry name" value="PAD_porph"/>
    <property type="match status" value="1"/>
</dbReference>
<dbReference type="EMBL" id="RJVI01000002">
    <property type="protein sequence ID" value="ROR32669.1"/>
    <property type="molecule type" value="Genomic_DNA"/>
</dbReference>
<dbReference type="SUPFAM" id="SSF55909">
    <property type="entry name" value="Pentein"/>
    <property type="match status" value="1"/>
</dbReference>
<evidence type="ECO:0000313" key="3">
    <source>
        <dbReference type="Proteomes" id="UP000276634"/>
    </source>
</evidence>
<keyword evidence="1" id="KW-0378">Hydrolase</keyword>
<dbReference type="GO" id="GO:0004668">
    <property type="term" value="F:protein-arginine deiminase activity"/>
    <property type="evidence" value="ECO:0007669"/>
    <property type="project" value="InterPro"/>
</dbReference>
<organism evidence="2 3">
    <name type="scientific">Inmirania thermothiophila</name>
    <dbReference type="NCBI Taxonomy" id="1750597"/>
    <lineage>
        <taxon>Bacteria</taxon>
        <taxon>Pseudomonadati</taxon>
        <taxon>Pseudomonadota</taxon>
        <taxon>Gammaproteobacteria</taxon>
        <taxon>Chromatiales</taxon>
        <taxon>Ectothiorhodospiraceae</taxon>
        <taxon>Inmirania</taxon>
    </lineage>
</organism>
<dbReference type="InterPro" id="IPR007466">
    <property type="entry name" value="Peptidyl-Arg-deiminase_porph"/>
</dbReference>
<keyword evidence="3" id="KW-1185">Reference proteome</keyword>
<evidence type="ECO:0000313" key="2">
    <source>
        <dbReference type="EMBL" id="ROR32669.1"/>
    </source>
</evidence>
<sequence length="343" mass="36840">MRLLPAEWAPQDGVLLTWPHEGTDWADDLGAVETCYAEIAAAVAERERVVVVCRDEAHRAEVASRLRHLPPRRLLLATAPSDDTWARDHGPLVALEDGRPVVVDFRFDGWGGKYPAARDDAITARLHEAGLFGEAPREPVPLVLEGGAVDSDGAGTLLAAARCVLDPRRNPGITRAAMEEALHRHLGVRRILWVEAGALAGDDTDGHIDTLARFCSPADIAYVAPPPPGHRDRDTLRGLEAALRALRRADGSPYRLHPLPPPPPLEEDGRPLPASHANFLVINGAVLLPTYGSPADETAAERLRALFPGRQIVGIDCRALVRQNGSLHCVTMQLPAGSLAGAG</sequence>
<dbReference type="Gene3D" id="3.75.10.10">
    <property type="entry name" value="L-arginine/glycine Amidinotransferase, Chain A"/>
    <property type="match status" value="1"/>
</dbReference>
<dbReference type="GO" id="GO:0009446">
    <property type="term" value="P:putrescine biosynthetic process"/>
    <property type="evidence" value="ECO:0007669"/>
    <property type="project" value="InterPro"/>
</dbReference>
<protein>
    <submittedName>
        <fullName evidence="2">Agmatine deiminase</fullName>
    </submittedName>
</protein>
<dbReference type="Proteomes" id="UP000276634">
    <property type="component" value="Unassembled WGS sequence"/>
</dbReference>
<accession>A0A3N1Y1H2</accession>
<dbReference type="AlphaFoldDB" id="A0A3N1Y1H2"/>
<dbReference type="GO" id="GO:0047632">
    <property type="term" value="F:agmatine deiminase activity"/>
    <property type="evidence" value="ECO:0007669"/>
    <property type="project" value="TreeGrafter"/>
</dbReference>
<gene>
    <name evidence="2" type="ORF">EDC57_1875</name>
</gene>
<comment type="caution">
    <text evidence="2">The sequence shown here is derived from an EMBL/GenBank/DDBJ whole genome shotgun (WGS) entry which is preliminary data.</text>
</comment>
<dbReference type="OrthoDB" id="9808013at2"/>
<dbReference type="PANTHER" id="PTHR31377">
    <property type="entry name" value="AGMATINE DEIMINASE-RELATED"/>
    <property type="match status" value="1"/>
</dbReference>
<evidence type="ECO:0000256" key="1">
    <source>
        <dbReference type="ARBA" id="ARBA00022801"/>
    </source>
</evidence>
<name>A0A3N1Y1H2_9GAMM</name>
<dbReference type="RefSeq" id="WP_123401580.1">
    <property type="nucleotide sequence ID" value="NZ_RJVI01000002.1"/>
</dbReference>
<dbReference type="PANTHER" id="PTHR31377:SF0">
    <property type="entry name" value="AGMATINE DEIMINASE-RELATED"/>
    <property type="match status" value="1"/>
</dbReference>